<dbReference type="Proteomes" id="UP001222027">
    <property type="component" value="Unassembled WGS sequence"/>
</dbReference>
<comment type="similarity">
    <text evidence="1 3">Belongs to the UDP-glycosyltransferase family.</text>
</comment>
<dbReference type="CDD" id="cd03784">
    <property type="entry name" value="GT1_Gtf-like"/>
    <property type="match status" value="1"/>
</dbReference>
<dbReference type="EC" id="2.4.1.-" evidence="4"/>
<protein>
    <recommendedName>
        <fullName evidence="4">Glycosyltransferase</fullName>
        <ecNumber evidence="4">2.4.1.-</ecNumber>
    </recommendedName>
</protein>
<evidence type="ECO:0000259" key="5">
    <source>
        <dbReference type="Pfam" id="PF26168"/>
    </source>
</evidence>
<dbReference type="Pfam" id="PF00201">
    <property type="entry name" value="UDPGT"/>
    <property type="match status" value="1"/>
</dbReference>
<name>A0AAV8RZB7_ENSVE</name>
<feature type="domain" description="Glycosyltransferase N-terminal" evidence="5">
    <location>
        <begin position="15"/>
        <end position="246"/>
    </location>
</feature>
<dbReference type="FunFam" id="3.40.50.2000:FF:000238">
    <property type="entry name" value="Glycosyltransferase"/>
    <property type="match status" value="1"/>
</dbReference>
<evidence type="ECO:0000256" key="3">
    <source>
        <dbReference type="RuleBase" id="RU003718"/>
    </source>
</evidence>
<keyword evidence="3" id="KW-0328">Glycosyltransferase</keyword>
<evidence type="ECO:0000313" key="7">
    <source>
        <dbReference type="Proteomes" id="UP001222027"/>
    </source>
</evidence>
<dbReference type="InterPro" id="IPR058980">
    <property type="entry name" value="Glyco_transf_N"/>
</dbReference>
<evidence type="ECO:0000256" key="2">
    <source>
        <dbReference type="ARBA" id="ARBA00022679"/>
    </source>
</evidence>
<dbReference type="PROSITE" id="PS00375">
    <property type="entry name" value="UDPGT"/>
    <property type="match status" value="1"/>
</dbReference>
<dbReference type="SUPFAM" id="SSF53756">
    <property type="entry name" value="UDP-Glycosyltransferase/glycogen phosphorylase"/>
    <property type="match status" value="1"/>
</dbReference>
<dbReference type="Gene3D" id="3.40.50.2000">
    <property type="entry name" value="Glycogen Phosphorylase B"/>
    <property type="match status" value="2"/>
</dbReference>
<dbReference type="GO" id="GO:0009690">
    <property type="term" value="P:cytokinin metabolic process"/>
    <property type="evidence" value="ECO:0007669"/>
    <property type="project" value="UniProtKB-ARBA"/>
</dbReference>
<evidence type="ECO:0000256" key="1">
    <source>
        <dbReference type="ARBA" id="ARBA00009995"/>
    </source>
</evidence>
<accession>A0AAV8RZB7</accession>
<dbReference type="InterPro" id="IPR002213">
    <property type="entry name" value="UDP_glucos_trans"/>
</dbReference>
<dbReference type="PANTHER" id="PTHR48044">
    <property type="entry name" value="GLYCOSYLTRANSFERASE"/>
    <property type="match status" value="1"/>
</dbReference>
<sequence length="472" mass="51694">MDDSREAETNPRGGVSVVVLPLPAFGHLNQLLHLARLLSARGVAVHYAGSATHNRQIRDRARGWRPDATIHFHDFPLPPFASPDPDPRAAVKFPAHLQPAFDAAVHLRPPLDALLRSLAVPSRRVVLIHDSAMSFAAALAASLPGVEAFSFHSVSAFAVLLYLWESCGKQLEDLVVGKLNLAVVTNDGCFTDEFLGFLRRQHQMTGADSGRLLNTCRSIEGPFIDLLKEEPRWREQKTFAVGPLNPTVVADDGTSCRPECLEWLDQQPPSSVVYVSFGTTSSLSDEQVAELAAGLQASGQRFIWVLRDADRADIYAGEESSDQVSRDKLLPNYDKAVHRSGRVVRGWAPQLEILAHRSTGGFMSHCGWNSCMESLSMGVPIMAWPMHSDQPRNTLLVTHILGTGVLVRDWAKRNELTPAMAIRDSILRLMISEEGKEVQRSAKAVGQAVRKAMAEGGSSKADLDAFIAYITS</sequence>
<dbReference type="InterPro" id="IPR035595">
    <property type="entry name" value="UDP_glycos_trans_CS"/>
</dbReference>
<gene>
    <name evidence="6" type="ORF">OPV22_002874</name>
</gene>
<dbReference type="GO" id="GO:0050404">
    <property type="term" value="F:zeatin O-beta-D-xylosyltransferase activity"/>
    <property type="evidence" value="ECO:0007669"/>
    <property type="project" value="UniProtKB-ARBA"/>
</dbReference>
<organism evidence="6 7">
    <name type="scientific">Ensete ventricosum</name>
    <name type="common">Abyssinian banana</name>
    <name type="synonym">Musa ensete</name>
    <dbReference type="NCBI Taxonomy" id="4639"/>
    <lineage>
        <taxon>Eukaryota</taxon>
        <taxon>Viridiplantae</taxon>
        <taxon>Streptophyta</taxon>
        <taxon>Embryophyta</taxon>
        <taxon>Tracheophyta</taxon>
        <taxon>Spermatophyta</taxon>
        <taxon>Magnoliopsida</taxon>
        <taxon>Liliopsida</taxon>
        <taxon>Zingiberales</taxon>
        <taxon>Musaceae</taxon>
        <taxon>Ensete</taxon>
    </lineage>
</organism>
<proteinExistence type="inferred from homology"/>
<evidence type="ECO:0000313" key="6">
    <source>
        <dbReference type="EMBL" id="KAJ8512440.1"/>
    </source>
</evidence>
<keyword evidence="2 3" id="KW-0808">Transferase</keyword>
<dbReference type="Pfam" id="PF26168">
    <property type="entry name" value="Glyco_transf_N"/>
    <property type="match status" value="1"/>
</dbReference>
<dbReference type="AlphaFoldDB" id="A0AAV8RZB7"/>
<evidence type="ECO:0000256" key="4">
    <source>
        <dbReference type="RuleBase" id="RU362057"/>
    </source>
</evidence>
<keyword evidence="7" id="KW-1185">Reference proteome</keyword>
<dbReference type="EMBL" id="JAQQAF010000001">
    <property type="protein sequence ID" value="KAJ8512440.1"/>
    <property type="molecule type" value="Genomic_DNA"/>
</dbReference>
<dbReference type="PANTHER" id="PTHR48044:SF22">
    <property type="entry name" value="GLYCOSYLTRANSFERASE"/>
    <property type="match status" value="1"/>
</dbReference>
<comment type="caution">
    <text evidence="6">The sequence shown here is derived from an EMBL/GenBank/DDBJ whole genome shotgun (WGS) entry which is preliminary data.</text>
</comment>
<reference evidence="6 7" key="1">
    <citation type="submission" date="2022-12" db="EMBL/GenBank/DDBJ databases">
        <title>Chromosome-scale assembly of the Ensete ventricosum genome.</title>
        <authorList>
            <person name="Dussert Y."/>
            <person name="Stocks J."/>
            <person name="Wendawek A."/>
            <person name="Woldeyes F."/>
            <person name="Nichols R.A."/>
            <person name="Borrell J.S."/>
        </authorList>
    </citation>
    <scope>NUCLEOTIDE SEQUENCE [LARGE SCALE GENOMIC DNA]</scope>
    <source>
        <strain evidence="7">cv. Maze</strain>
        <tissue evidence="6">Seeds</tissue>
    </source>
</reference>
<dbReference type="FunFam" id="3.40.50.2000:FF:000060">
    <property type="entry name" value="Glycosyltransferase"/>
    <property type="match status" value="1"/>
</dbReference>